<organism evidence="2 3">
    <name type="scientific">Papaver atlanticum</name>
    <dbReference type="NCBI Taxonomy" id="357466"/>
    <lineage>
        <taxon>Eukaryota</taxon>
        <taxon>Viridiplantae</taxon>
        <taxon>Streptophyta</taxon>
        <taxon>Embryophyta</taxon>
        <taxon>Tracheophyta</taxon>
        <taxon>Spermatophyta</taxon>
        <taxon>Magnoliopsida</taxon>
        <taxon>Ranunculales</taxon>
        <taxon>Papaveraceae</taxon>
        <taxon>Papaveroideae</taxon>
        <taxon>Papaver</taxon>
    </lineage>
</organism>
<sequence length="113" mass="12487">MESQIYNYSRLTDENTGTAMLGPDFARGEQSVTGFRSCQKATSFSGHSNPYTQHRPLNVAPAQTHLQEAYPWNGQALLQSSVEKQIQIGEHLTHGTGGNPEIGEPVTRSEKVW</sequence>
<proteinExistence type="predicted"/>
<gene>
    <name evidence="2" type="ORF">MKW98_018006</name>
</gene>
<reference evidence="2" key="1">
    <citation type="submission" date="2022-04" db="EMBL/GenBank/DDBJ databases">
        <title>A functionally conserved STORR gene fusion in Papaver species that diverged 16.8 million years ago.</title>
        <authorList>
            <person name="Catania T."/>
        </authorList>
    </citation>
    <scope>NUCLEOTIDE SEQUENCE</scope>
    <source>
        <strain evidence="2">S-188037</strain>
    </source>
</reference>
<dbReference type="EMBL" id="JAJJMB010002020">
    <property type="protein sequence ID" value="KAI3954182.1"/>
    <property type="molecule type" value="Genomic_DNA"/>
</dbReference>
<evidence type="ECO:0000313" key="3">
    <source>
        <dbReference type="Proteomes" id="UP001202328"/>
    </source>
</evidence>
<comment type="caution">
    <text evidence="2">The sequence shown here is derived from an EMBL/GenBank/DDBJ whole genome shotgun (WGS) entry which is preliminary data.</text>
</comment>
<keyword evidence="3" id="KW-1185">Reference proteome</keyword>
<dbReference type="Proteomes" id="UP001202328">
    <property type="component" value="Unassembled WGS sequence"/>
</dbReference>
<name>A0AAD4TF20_9MAGN</name>
<feature type="region of interest" description="Disordered" evidence="1">
    <location>
        <begin position="90"/>
        <end position="113"/>
    </location>
</feature>
<evidence type="ECO:0000313" key="2">
    <source>
        <dbReference type="EMBL" id="KAI3954182.1"/>
    </source>
</evidence>
<protein>
    <submittedName>
        <fullName evidence="2">Uncharacterized protein</fullName>
    </submittedName>
</protein>
<dbReference type="AlphaFoldDB" id="A0AAD4TF20"/>
<evidence type="ECO:0000256" key="1">
    <source>
        <dbReference type="SAM" id="MobiDB-lite"/>
    </source>
</evidence>
<accession>A0AAD4TF20</accession>